<dbReference type="InterPro" id="IPR015422">
    <property type="entry name" value="PyrdxlP-dep_Trfase_small"/>
</dbReference>
<dbReference type="Proteomes" id="UP001634394">
    <property type="component" value="Unassembled WGS sequence"/>
</dbReference>
<keyword evidence="2" id="KW-0663">Pyridoxal phosphate</keyword>
<accession>A0ABD3XT12</accession>
<sequence>MVVRVNILNITLDVAIVFSCPTVFTFLEISLLFSQIYFRQNQSKAIDMMIPDGSTSMYDGASELQPFKLERYFAQYEFSVKYMLSCSDPESVSMRELLSLADNESKELWDNLSLGYTESKGHPLLRKEVAKMHDGIGEDDVMIITPQEGIFLAMKSFHKYCIRNYDDPRPHVIVTFPGYQSLYENLRSLGCHVDYWKPCWTESGWIFDLEEFRSLLCPNTRIVVVNFPHNPTGFNPSNEQWQGIIRICIERKLILFSDEMYRLTNNDGSVPNPSACSLYDNAVTLFGLSKTFGLPGLRIGWLCSRNEDLMSEVAILKDYTTICSSAPSEILAIIAIRNKNYLLERTMSIIKSNLQTADEFFSRHKDIFDWRSPSAATTTFVPLTDRALSRIGTATELANIVREKGKVLIVPGCLFGYTDRYFRLGFGRKNLPQVLNVFGDVLKDIFK</sequence>
<comment type="similarity">
    <text evidence="1">Belongs to the class-I pyridoxal-phosphate-dependent aminotransferase family.</text>
</comment>
<proteinExistence type="inferred from homology"/>
<keyword evidence="3" id="KW-1133">Transmembrane helix</keyword>
<dbReference type="Gene3D" id="3.90.1150.10">
    <property type="entry name" value="Aspartate Aminotransferase, domain 1"/>
    <property type="match status" value="1"/>
</dbReference>
<dbReference type="EMBL" id="JBJQND010000001">
    <property type="protein sequence ID" value="KAL3888130.1"/>
    <property type="molecule type" value="Genomic_DNA"/>
</dbReference>
<evidence type="ECO:0000256" key="3">
    <source>
        <dbReference type="SAM" id="Phobius"/>
    </source>
</evidence>
<dbReference type="InterPro" id="IPR004838">
    <property type="entry name" value="NHTrfase_class1_PyrdxlP-BS"/>
</dbReference>
<keyword evidence="6" id="KW-1185">Reference proteome</keyword>
<feature type="domain" description="Aminotransferase class I/classII large" evidence="4">
    <location>
        <begin position="114"/>
        <end position="426"/>
    </location>
</feature>
<gene>
    <name evidence="5" type="ORF">ACJMK2_000510</name>
</gene>
<reference evidence="5 6" key="1">
    <citation type="submission" date="2024-11" db="EMBL/GenBank/DDBJ databases">
        <title>Chromosome-level genome assembly of the freshwater bivalve Anodonta woodiana.</title>
        <authorList>
            <person name="Chen X."/>
        </authorList>
    </citation>
    <scope>NUCLEOTIDE SEQUENCE [LARGE SCALE GENOMIC DNA]</scope>
    <source>
        <strain evidence="5">MN2024</strain>
        <tissue evidence="5">Gills</tissue>
    </source>
</reference>
<dbReference type="PANTHER" id="PTHR43510:SF1">
    <property type="entry name" value="AMINOTRANSFERASE FUNCTION, HYPOTHETICAL (EUROFUNG)"/>
    <property type="match status" value="1"/>
</dbReference>
<name>A0ABD3XT12_SINWO</name>
<evidence type="ECO:0000313" key="6">
    <source>
        <dbReference type="Proteomes" id="UP001634394"/>
    </source>
</evidence>
<evidence type="ECO:0000313" key="5">
    <source>
        <dbReference type="EMBL" id="KAL3888130.1"/>
    </source>
</evidence>
<dbReference type="CDD" id="cd00609">
    <property type="entry name" value="AAT_like"/>
    <property type="match status" value="1"/>
</dbReference>
<evidence type="ECO:0000256" key="2">
    <source>
        <dbReference type="ARBA" id="ARBA00022898"/>
    </source>
</evidence>
<dbReference type="PANTHER" id="PTHR43510">
    <property type="entry name" value="AMINOTRANSFERASE FUNCTION, HYPOTHETICAL (EUROFUNG)"/>
    <property type="match status" value="1"/>
</dbReference>
<comment type="caution">
    <text evidence="5">The sequence shown here is derived from an EMBL/GenBank/DDBJ whole genome shotgun (WGS) entry which is preliminary data.</text>
</comment>
<dbReference type="PROSITE" id="PS00105">
    <property type="entry name" value="AA_TRANSFER_CLASS_1"/>
    <property type="match status" value="1"/>
</dbReference>
<dbReference type="SUPFAM" id="SSF53383">
    <property type="entry name" value="PLP-dependent transferases"/>
    <property type="match status" value="1"/>
</dbReference>
<dbReference type="InterPro" id="IPR015424">
    <property type="entry name" value="PyrdxlP-dep_Trfase"/>
</dbReference>
<dbReference type="AlphaFoldDB" id="A0ABD3XT12"/>
<protein>
    <recommendedName>
        <fullName evidence="4">Aminotransferase class I/classII large domain-containing protein</fullName>
    </recommendedName>
</protein>
<dbReference type="InterPro" id="IPR015421">
    <property type="entry name" value="PyrdxlP-dep_Trfase_major"/>
</dbReference>
<keyword evidence="3" id="KW-0472">Membrane</keyword>
<evidence type="ECO:0000259" key="4">
    <source>
        <dbReference type="Pfam" id="PF00155"/>
    </source>
</evidence>
<evidence type="ECO:0000256" key="1">
    <source>
        <dbReference type="ARBA" id="ARBA00007441"/>
    </source>
</evidence>
<keyword evidence="3" id="KW-0812">Transmembrane</keyword>
<dbReference type="Pfam" id="PF00155">
    <property type="entry name" value="Aminotran_1_2"/>
    <property type="match status" value="1"/>
</dbReference>
<feature type="transmembrane region" description="Helical" evidence="3">
    <location>
        <begin position="12"/>
        <end position="38"/>
    </location>
</feature>
<dbReference type="Gene3D" id="3.40.640.10">
    <property type="entry name" value="Type I PLP-dependent aspartate aminotransferase-like (Major domain)"/>
    <property type="match status" value="1"/>
</dbReference>
<dbReference type="InterPro" id="IPR004839">
    <property type="entry name" value="Aminotransferase_I/II_large"/>
</dbReference>
<organism evidence="5 6">
    <name type="scientific">Sinanodonta woodiana</name>
    <name type="common">Chinese pond mussel</name>
    <name type="synonym">Anodonta woodiana</name>
    <dbReference type="NCBI Taxonomy" id="1069815"/>
    <lineage>
        <taxon>Eukaryota</taxon>
        <taxon>Metazoa</taxon>
        <taxon>Spiralia</taxon>
        <taxon>Lophotrochozoa</taxon>
        <taxon>Mollusca</taxon>
        <taxon>Bivalvia</taxon>
        <taxon>Autobranchia</taxon>
        <taxon>Heteroconchia</taxon>
        <taxon>Palaeoheterodonta</taxon>
        <taxon>Unionida</taxon>
        <taxon>Unionoidea</taxon>
        <taxon>Unionidae</taxon>
        <taxon>Unioninae</taxon>
        <taxon>Sinanodonta</taxon>
    </lineage>
</organism>